<dbReference type="eggNOG" id="KOG0351">
    <property type="taxonomic scope" value="Eukaryota"/>
</dbReference>
<dbReference type="EC" id="5.6.2.4" evidence="5"/>
<accession>E3KBG8</accession>
<keyword evidence="3" id="KW-0067">ATP-binding</keyword>
<dbReference type="SMART" id="SM00487">
    <property type="entry name" value="DEXDc"/>
    <property type="match status" value="1"/>
</dbReference>
<dbReference type="InterPro" id="IPR027417">
    <property type="entry name" value="P-loop_NTPase"/>
</dbReference>
<evidence type="ECO:0000313" key="9">
    <source>
        <dbReference type="EMBL" id="EFP81474.2"/>
    </source>
</evidence>
<name>E3KBG8_PUCGT</name>
<dbReference type="GO" id="GO:0005524">
    <property type="term" value="F:ATP binding"/>
    <property type="evidence" value="ECO:0007669"/>
    <property type="project" value="UniProtKB-KW"/>
</dbReference>
<dbReference type="Pfam" id="PF00270">
    <property type="entry name" value="DEAD"/>
    <property type="match status" value="1"/>
</dbReference>
<reference key="1">
    <citation type="submission" date="2007-01" db="EMBL/GenBank/DDBJ databases">
        <title>The Genome Sequence of Puccinia graminis f. sp. tritici Strain CRL 75-36-700-3.</title>
        <authorList>
            <consortium name="The Broad Institute Genome Sequencing Platform"/>
            <person name="Birren B."/>
            <person name="Lander E."/>
            <person name="Galagan J."/>
            <person name="Nusbaum C."/>
            <person name="Devon K."/>
            <person name="Cuomo C."/>
            <person name="Jaffe D."/>
            <person name="Butler J."/>
            <person name="Alvarez P."/>
            <person name="Gnerre S."/>
            <person name="Grabherr M."/>
            <person name="Mauceli E."/>
            <person name="Brockman W."/>
            <person name="Young S."/>
            <person name="LaButti K."/>
            <person name="Sykes S."/>
            <person name="DeCaprio D."/>
            <person name="Crawford M."/>
            <person name="Koehrsen M."/>
            <person name="Engels R."/>
            <person name="Montgomery P."/>
            <person name="Pearson M."/>
            <person name="Howarth C."/>
            <person name="Larson L."/>
            <person name="White J."/>
            <person name="Zeng Q."/>
            <person name="Kodira C."/>
            <person name="Yandava C."/>
            <person name="Alvarado L."/>
            <person name="O'Leary S."/>
            <person name="Szabo L."/>
            <person name="Dean R."/>
            <person name="Schein J."/>
        </authorList>
    </citation>
    <scope>NUCLEOTIDE SEQUENCE</scope>
    <source>
        <strain>CRL 75-36-700-3</strain>
    </source>
</reference>
<evidence type="ECO:0000256" key="6">
    <source>
        <dbReference type="SAM" id="MobiDB-lite"/>
    </source>
</evidence>
<evidence type="ECO:0000256" key="5">
    <source>
        <dbReference type="ARBA" id="ARBA00034808"/>
    </source>
</evidence>
<evidence type="ECO:0000256" key="1">
    <source>
        <dbReference type="ARBA" id="ARBA00005446"/>
    </source>
</evidence>
<dbReference type="PANTHER" id="PTHR13710">
    <property type="entry name" value="DNA HELICASE RECQ FAMILY MEMBER"/>
    <property type="match status" value="1"/>
</dbReference>
<dbReference type="Gene3D" id="3.40.50.300">
    <property type="entry name" value="P-loop containing nucleotide triphosphate hydrolases"/>
    <property type="match status" value="2"/>
</dbReference>
<evidence type="ECO:0000256" key="4">
    <source>
        <dbReference type="ARBA" id="ARBA00034617"/>
    </source>
</evidence>
<dbReference type="InterPro" id="IPR001650">
    <property type="entry name" value="Helicase_C-like"/>
</dbReference>
<proteinExistence type="inferred from homology"/>
<comment type="similarity">
    <text evidence="1">Belongs to the helicase family. RecQ subfamily.</text>
</comment>
<feature type="domain" description="Helicase ATP-binding" evidence="7">
    <location>
        <begin position="143"/>
        <end position="298"/>
    </location>
</feature>
<keyword evidence="2" id="KW-0547">Nucleotide-binding</keyword>
<dbReference type="InParanoid" id="E3KBG8"/>
<dbReference type="PROSITE" id="PS51192">
    <property type="entry name" value="HELICASE_ATP_BIND_1"/>
    <property type="match status" value="1"/>
</dbReference>
<evidence type="ECO:0000259" key="8">
    <source>
        <dbReference type="PROSITE" id="PS51194"/>
    </source>
</evidence>
<dbReference type="PROSITE" id="PS51194">
    <property type="entry name" value="HELICASE_CTER"/>
    <property type="match status" value="1"/>
</dbReference>
<dbReference type="GO" id="GO:0003676">
    <property type="term" value="F:nucleic acid binding"/>
    <property type="evidence" value="ECO:0007669"/>
    <property type="project" value="InterPro"/>
</dbReference>
<dbReference type="Pfam" id="PF00271">
    <property type="entry name" value="Helicase_C"/>
    <property type="match status" value="1"/>
</dbReference>
<feature type="compositionally biased region" description="Polar residues" evidence="6">
    <location>
        <begin position="528"/>
        <end position="541"/>
    </location>
</feature>
<dbReference type="GO" id="GO:0005694">
    <property type="term" value="C:chromosome"/>
    <property type="evidence" value="ECO:0000318"/>
    <property type="project" value="GO_Central"/>
</dbReference>
<feature type="region of interest" description="Disordered" evidence="6">
    <location>
        <begin position="511"/>
        <end position="541"/>
    </location>
</feature>
<evidence type="ECO:0000256" key="2">
    <source>
        <dbReference type="ARBA" id="ARBA00022741"/>
    </source>
</evidence>
<dbReference type="KEGG" id="pgr:PGTG_07723"/>
<dbReference type="EMBL" id="DS178279">
    <property type="protein sequence ID" value="EFP81474.2"/>
    <property type="molecule type" value="Genomic_DNA"/>
</dbReference>
<dbReference type="InterPro" id="IPR014001">
    <property type="entry name" value="Helicase_ATP-bd"/>
</dbReference>
<dbReference type="Proteomes" id="UP000008783">
    <property type="component" value="Unassembled WGS sequence"/>
</dbReference>
<dbReference type="RefSeq" id="XP_003325893.2">
    <property type="nucleotide sequence ID" value="XM_003325845.2"/>
</dbReference>
<dbReference type="SUPFAM" id="SSF52540">
    <property type="entry name" value="P-loop containing nucleoside triphosphate hydrolases"/>
    <property type="match status" value="1"/>
</dbReference>
<dbReference type="VEuPathDB" id="FungiDB:PGTG_07723"/>
<dbReference type="PANTHER" id="PTHR13710:SF145">
    <property type="entry name" value="ATP-DEPENDENT DNA HELICASE"/>
    <property type="match status" value="1"/>
</dbReference>
<gene>
    <name evidence="9" type="ORF">PGTG_07723</name>
</gene>
<keyword evidence="10" id="KW-1185">Reference proteome</keyword>
<dbReference type="AlphaFoldDB" id="E3KBG8"/>
<feature type="compositionally biased region" description="Pro residues" evidence="6">
    <location>
        <begin position="512"/>
        <end position="522"/>
    </location>
</feature>
<dbReference type="GeneID" id="10537220"/>
<dbReference type="GO" id="GO:0005634">
    <property type="term" value="C:nucleus"/>
    <property type="evidence" value="ECO:0000318"/>
    <property type="project" value="GO_Central"/>
</dbReference>
<dbReference type="GO" id="GO:0043138">
    <property type="term" value="F:3'-5' DNA helicase activity"/>
    <property type="evidence" value="ECO:0007669"/>
    <property type="project" value="UniProtKB-EC"/>
</dbReference>
<dbReference type="SMART" id="SM00490">
    <property type="entry name" value="HELICc"/>
    <property type="match status" value="1"/>
</dbReference>
<protein>
    <recommendedName>
        <fullName evidence="5">DNA 3'-5' helicase</fullName>
        <ecNumber evidence="5">5.6.2.4</ecNumber>
    </recommendedName>
</protein>
<dbReference type="HOGENOM" id="CLU_403917_0_0_1"/>
<reference evidence="10" key="2">
    <citation type="journal article" date="2011" name="Proc. Natl. Acad. Sci. U.S.A.">
        <title>Obligate biotrophy features unraveled by the genomic analysis of rust fungi.</title>
        <authorList>
            <person name="Duplessis S."/>
            <person name="Cuomo C.A."/>
            <person name="Lin Y.-C."/>
            <person name="Aerts A."/>
            <person name="Tisserant E."/>
            <person name="Veneault-Fourrey C."/>
            <person name="Joly D.L."/>
            <person name="Hacquard S."/>
            <person name="Amselem J."/>
            <person name="Cantarel B.L."/>
            <person name="Chiu R."/>
            <person name="Coutinho P.M."/>
            <person name="Feau N."/>
            <person name="Field M."/>
            <person name="Frey P."/>
            <person name="Gelhaye E."/>
            <person name="Goldberg J."/>
            <person name="Grabherr M.G."/>
            <person name="Kodira C.D."/>
            <person name="Kohler A."/>
            <person name="Kuees U."/>
            <person name="Lindquist E.A."/>
            <person name="Lucas S.M."/>
            <person name="Mago R."/>
            <person name="Mauceli E."/>
            <person name="Morin E."/>
            <person name="Murat C."/>
            <person name="Pangilinan J.L."/>
            <person name="Park R."/>
            <person name="Pearson M."/>
            <person name="Quesneville H."/>
            <person name="Rouhier N."/>
            <person name="Sakthikumar S."/>
            <person name="Salamov A.A."/>
            <person name="Schmutz J."/>
            <person name="Selles B."/>
            <person name="Shapiro H."/>
            <person name="Tanguay P."/>
            <person name="Tuskan G.A."/>
            <person name="Henrissat B."/>
            <person name="Van de Peer Y."/>
            <person name="Rouze P."/>
            <person name="Ellis J.G."/>
            <person name="Dodds P.N."/>
            <person name="Schein J.E."/>
            <person name="Zhong S."/>
            <person name="Hamelin R.C."/>
            <person name="Grigoriev I.V."/>
            <person name="Szabo L.J."/>
            <person name="Martin F."/>
        </authorList>
    </citation>
    <scope>NUCLEOTIDE SEQUENCE [LARGE SCALE GENOMIC DNA]</scope>
    <source>
        <strain evidence="10">CRL 75-36-700-3 / race SCCL</strain>
    </source>
</reference>
<evidence type="ECO:0000259" key="7">
    <source>
        <dbReference type="PROSITE" id="PS51192"/>
    </source>
</evidence>
<organism evidence="9 10">
    <name type="scientific">Puccinia graminis f. sp. tritici (strain CRL 75-36-700-3 / race SCCL)</name>
    <name type="common">Black stem rust fungus</name>
    <dbReference type="NCBI Taxonomy" id="418459"/>
    <lineage>
        <taxon>Eukaryota</taxon>
        <taxon>Fungi</taxon>
        <taxon>Dikarya</taxon>
        <taxon>Basidiomycota</taxon>
        <taxon>Pucciniomycotina</taxon>
        <taxon>Pucciniomycetes</taxon>
        <taxon>Pucciniales</taxon>
        <taxon>Pucciniaceae</taxon>
        <taxon>Puccinia</taxon>
    </lineage>
</organism>
<comment type="catalytic activity">
    <reaction evidence="4">
        <text>Couples ATP hydrolysis with the unwinding of duplex DNA by translocating in the 3'-5' direction.</text>
        <dbReference type="EC" id="5.6.2.4"/>
    </reaction>
</comment>
<dbReference type="STRING" id="418459.E3KBG8"/>
<feature type="domain" description="Helicase C-terminal" evidence="8">
    <location>
        <begin position="331"/>
        <end position="482"/>
    </location>
</feature>
<evidence type="ECO:0000256" key="3">
    <source>
        <dbReference type="ARBA" id="ARBA00022840"/>
    </source>
</evidence>
<dbReference type="OrthoDB" id="2507518at2759"/>
<dbReference type="InterPro" id="IPR011545">
    <property type="entry name" value="DEAD/DEAH_box_helicase_dom"/>
</dbReference>
<evidence type="ECO:0000313" key="10">
    <source>
        <dbReference type="Proteomes" id="UP000008783"/>
    </source>
</evidence>
<sequence>MKKFFPLGGNDALGMRSWRQASVAIASAHLNKKIPAQLLPDEDTIRQDLEEDMGLNNVMDLQRNHTSMTSNLLYGGSSGSGVARDGETNFMKASEAWQAFWRPIQPVADEVAPADKARQALTIFTKNPNARFASDIQHNGLTELFREKLWDLLVVSKTGGGKSLAFTLPPLVFFRERTIVVQPLRALINQTMNDLQRLEGVKAQLYQRDTRLDKEAQVIVALADHAASLDFANQLRTMQPTRIIIDEAHSFLEDGFRKYIPGVVALGQICCQIVLLTGSLPPSQEQDLLSGIFGRTRINALRESTFRPELNIEVHSEFAWPNQLADMATPMIHNYVVNPEDRAMIFIENRKDVGDVAEQLDCFFHHSGLTDEERDSNAAAWLGKDRGVIVATSGFGAGINYAHVRLVIIYGIPNESEANKVYQQIGRAGRDGKEARIELIPGPIDYPIGNAEDQPGMDDFKKALVNPMNCPAQVFSRLEDEQAMSCKNYPPFQQCLACRRHSRTLGVRGPYELPPRPLPIQPSPIQQDSGSNTTDAQFHTSPRASGIDDVVLVSVGGSNRNSFGKRLRTPDIMETGTEGMDEVQFRKMARVAEERRIQHSSQIPTFSKQPSSVNLVDSTSAVELHAEEDHQASLLKDFIAKMDGNCPACYLWSGALDVKQDKRAHKPILREPVRLYLPPSH</sequence>